<feature type="transmembrane region" description="Helical" evidence="1">
    <location>
        <begin position="83"/>
        <end position="103"/>
    </location>
</feature>
<keyword evidence="4" id="KW-1185">Reference proteome</keyword>
<dbReference type="Proteomes" id="UP000789342">
    <property type="component" value="Unassembled WGS sequence"/>
</dbReference>
<keyword evidence="2" id="KW-0732">Signal</keyword>
<feature type="transmembrane region" description="Helical" evidence="1">
    <location>
        <begin position="259"/>
        <end position="277"/>
    </location>
</feature>
<keyword evidence="1" id="KW-1133">Transmembrane helix</keyword>
<feature type="transmembrane region" description="Helical" evidence="1">
    <location>
        <begin position="115"/>
        <end position="141"/>
    </location>
</feature>
<dbReference type="EMBL" id="CAJVPV010002599">
    <property type="protein sequence ID" value="CAG8530878.1"/>
    <property type="molecule type" value="Genomic_DNA"/>
</dbReference>
<evidence type="ECO:0000313" key="4">
    <source>
        <dbReference type="Proteomes" id="UP000789342"/>
    </source>
</evidence>
<evidence type="ECO:0000313" key="3">
    <source>
        <dbReference type="EMBL" id="CAG8530878.1"/>
    </source>
</evidence>
<reference evidence="3" key="1">
    <citation type="submission" date="2021-06" db="EMBL/GenBank/DDBJ databases">
        <authorList>
            <person name="Kallberg Y."/>
            <person name="Tangrot J."/>
            <person name="Rosling A."/>
        </authorList>
    </citation>
    <scope>NUCLEOTIDE SEQUENCE</scope>
    <source>
        <strain evidence="3">CL551</strain>
    </source>
</reference>
<feature type="transmembrane region" description="Helical" evidence="1">
    <location>
        <begin position="161"/>
        <end position="181"/>
    </location>
</feature>
<feature type="transmembrane region" description="Helical" evidence="1">
    <location>
        <begin position="234"/>
        <end position="253"/>
    </location>
</feature>
<feature type="chain" id="PRO_5040402614" evidence="2">
    <location>
        <begin position="28"/>
        <end position="383"/>
    </location>
</feature>
<keyword evidence="1" id="KW-0812">Transmembrane</keyword>
<feature type="transmembrane region" description="Helical" evidence="1">
    <location>
        <begin position="289"/>
        <end position="308"/>
    </location>
</feature>
<keyword evidence="1" id="KW-0472">Membrane</keyword>
<proteinExistence type="predicted"/>
<protein>
    <submittedName>
        <fullName evidence="3">10263_t:CDS:1</fullName>
    </submittedName>
</protein>
<organism evidence="3 4">
    <name type="scientific">Acaulospora morrowiae</name>
    <dbReference type="NCBI Taxonomy" id="94023"/>
    <lineage>
        <taxon>Eukaryota</taxon>
        <taxon>Fungi</taxon>
        <taxon>Fungi incertae sedis</taxon>
        <taxon>Mucoromycota</taxon>
        <taxon>Glomeromycotina</taxon>
        <taxon>Glomeromycetes</taxon>
        <taxon>Diversisporales</taxon>
        <taxon>Acaulosporaceae</taxon>
        <taxon>Acaulospora</taxon>
    </lineage>
</organism>
<gene>
    <name evidence="3" type="ORF">AMORRO_LOCUS4666</name>
</gene>
<sequence length="383" mass="44548">MNGSRRPIAGWKLVLAWKESVATVVWCVSPHKPINKRERQREIQAIDPQPRAIHSIVHRIITSLFLISLEFTIYLIPISFLCLFPNILITIFGFVPNYFICVVTTKRFCNNVKHLLIAFSPVIILSYFTAGILTFIGYSLFLTLVLPLMTHFSRQEYPYHFISPLVSLIYLPYQCCPYLNLEESKTEIFNDLPLFRPFIDTFEFHQMVVTFHFHKLSQIIEDEKNFKGNRISFNYWKLAYPFLVFPLCFILLFLPSVLFSLFLLFPVTISYFINAYSNSARSSHDNFDVVFNVLSFPVYFPSLLTFSLARSFLILFYFLGVILVCSALIVIIATRHSLRDAYQAGLKILMLIPDDVYENAGDLFGFFGWCRELCDELRTNKDV</sequence>
<feature type="signal peptide" evidence="2">
    <location>
        <begin position="1"/>
        <end position="27"/>
    </location>
</feature>
<comment type="caution">
    <text evidence="3">The sequence shown here is derived from an EMBL/GenBank/DDBJ whole genome shotgun (WGS) entry which is preliminary data.</text>
</comment>
<accession>A0A9N9FEX5</accession>
<evidence type="ECO:0000256" key="1">
    <source>
        <dbReference type="SAM" id="Phobius"/>
    </source>
</evidence>
<evidence type="ECO:0000256" key="2">
    <source>
        <dbReference type="SAM" id="SignalP"/>
    </source>
</evidence>
<name>A0A9N9FEX5_9GLOM</name>
<dbReference type="AlphaFoldDB" id="A0A9N9FEX5"/>
<feature type="transmembrane region" description="Helical" evidence="1">
    <location>
        <begin position="314"/>
        <end position="333"/>
    </location>
</feature>